<protein>
    <submittedName>
        <fullName evidence="1">Uncharacterized protein</fullName>
    </submittedName>
</protein>
<dbReference type="RefSeq" id="XP_066008547.1">
    <property type="nucleotide sequence ID" value="XM_066152106.1"/>
</dbReference>
<evidence type="ECO:0000313" key="1">
    <source>
        <dbReference type="EMBL" id="KAF4483125.1"/>
    </source>
</evidence>
<name>A0A7J6J2E9_COLFN</name>
<gene>
    <name evidence="1" type="ORF">CGGC5_v008991</name>
</gene>
<organism evidence="1 2">
    <name type="scientific">Colletotrichum fructicola (strain Nara gc5)</name>
    <name type="common">Anthracnose fungus</name>
    <name type="synonym">Colletotrichum gloeosporioides (strain Nara gc5)</name>
    <dbReference type="NCBI Taxonomy" id="1213859"/>
    <lineage>
        <taxon>Eukaryota</taxon>
        <taxon>Fungi</taxon>
        <taxon>Dikarya</taxon>
        <taxon>Ascomycota</taxon>
        <taxon>Pezizomycotina</taxon>
        <taxon>Sordariomycetes</taxon>
        <taxon>Hypocreomycetidae</taxon>
        <taxon>Glomerellales</taxon>
        <taxon>Glomerellaceae</taxon>
        <taxon>Colletotrichum</taxon>
        <taxon>Colletotrichum gloeosporioides species complex</taxon>
    </lineage>
</organism>
<keyword evidence="2" id="KW-1185">Reference proteome</keyword>
<dbReference type="GeneID" id="90980023"/>
<comment type="caution">
    <text evidence="1">The sequence shown here is derived from an EMBL/GenBank/DDBJ whole genome shotgun (WGS) entry which is preliminary data.</text>
</comment>
<dbReference type="AlphaFoldDB" id="A0A7J6J2E9"/>
<dbReference type="Proteomes" id="UP000011096">
    <property type="component" value="Unassembled WGS sequence"/>
</dbReference>
<accession>A0A7J6J2E9</accession>
<dbReference type="InParanoid" id="A0A7J6J2E9"/>
<sequence>MMSLATTFILPPKPHFENPVPPAKRFANGVKLVNPISLITRAELHRDYRTRHPTPLTLFHPLSREHVSSDIRENRWYQNPTHTYAHDSSTSWVWRKTTPLIQQNSQR</sequence>
<proteinExistence type="predicted"/>
<reference evidence="1 2" key="1">
    <citation type="submission" date="2012-08" db="EMBL/GenBank/DDBJ databases">
        <authorList>
            <person name="Gan P.H.P."/>
            <person name="Ikeda K."/>
            <person name="Irieda H."/>
            <person name="Narusaka M."/>
            <person name="O'Connell R.J."/>
            <person name="Narusaka Y."/>
            <person name="Takano Y."/>
            <person name="Kubo Y."/>
            <person name="Shirasu K."/>
        </authorList>
    </citation>
    <scope>NUCLEOTIDE SEQUENCE [LARGE SCALE GENOMIC DNA]</scope>
    <source>
        <strain evidence="1 2">Nara gc5</strain>
    </source>
</reference>
<reference evidence="1 2" key="2">
    <citation type="submission" date="2020-04" db="EMBL/GenBank/DDBJ databases">
        <title>Genome sequencing and assembly of multiple isolates from the Colletotrichum gloeosporioides species complex.</title>
        <authorList>
            <person name="Gan P."/>
            <person name="Shirasu K."/>
        </authorList>
    </citation>
    <scope>NUCLEOTIDE SEQUENCE [LARGE SCALE GENOMIC DNA]</scope>
    <source>
        <strain evidence="1 2">Nara gc5</strain>
    </source>
</reference>
<dbReference type="EMBL" id="ANPB02000005">
    <property type="protein sequence ID" value="KAF4483125.1"/>
    <property type="molecule type" value="Genomic_DNA"/>
</dbReference>
<evidence type="ECO:0000313" key="2">
    <source>
        <dbReference type="Proteomes" id="UP000011096"/>
    </source>
</evidence>